<feature type="compositionally biased region" description="Basic and acidic residues" evidence="1">
    <location>
        <begin position="30"/>
        <end position="39"/>
    </location>
</feature>
<evidence type="ECO:0000256" key="1">
    <source>
        <dbReference type="SAM" id="MobiDB-lite"/>
    </source>
</evidence>
<evidence type="ECO:0000313" key="2">
    <source>
        <dbReference type="EMBL" id="SVC22072.1"/>
    </source>
</evidence>
<dbReference type="EMBL" id="UINC01079756">
    <property type="protein sequence ID" value="SVC22072.1"/>
    <property type="molecule type" value="Genomic_DNA"/>
</dbReference>
<feature type="region of interest" description="Disordered" evidence="1">
    <location>
        <begin position="1"/>
        <end position="39"/>
    </location>
</feature>
<gene>
    <name evidence="2" type="ORF">METZ01_LOCUS274926</name>
</gene>
<accession>A0A382KFD7</accession>
<organism evidence="2">
    <name type="scientific">marine metagenome</name>
    <dbReference type="NCBI Taxonomy" id="408172"/>
    <lineage>
        <taxon>unclassified sequences</taxon>
        <taxon>metagenomes</taxon>
        <taxon>ecological metagenomes</taxon>
    </lineage>
</organism>
<name>A0A382KFD7_9ZZZZ</name>
<feature type="non-terminal residue" evidence="2">
    <location>
        <position position="1"/>
    </location>
</feature>
<proteinExistence type="predicted"/>
<dbReference type="AlphaFoldDB" id="A0A382KFD7"/>
<protein>
    <submittedName>
        <fullName evidence="2">Uncharacterized protein</fullName>
    </submittedName>
</protein>
<reference evidence="2" key="1">
    <citation type="submission" date="2018-05" db="EMBL/GenBank/DDBJ databases">
        <authorList>
            <person name="Lanie J.A."/>
            <person name="Ng W.-L."/>
            <person name="Kazmierczak K.M."/>
            <person name="Andrzejewski T.M."/>
            <person name="Davidsen T.M."/>
            <person name="Wayne K.J."/>
            <person name="Tettelin H."/>
            <person name="Glass J.I."/>
            <person name="Rusch D."/>
            <person name="Podicherti R."/>
            <person name="Tsui H.-C.T."/>
            <person name="Winkler M.E."/>
        </authorList>
    </citation>
    <scope>NUCLEOTIDE SEQUENCE</scope>
</reference>
<sequence length="89" mass="9647">GPQGEHHDGPQGEHHDGPPIDPRSGQPFTKADEDKYQKYGDECEATKGLLSEGSMQELVADGFTRLQVEKLCKDGPADHRDGPPGMPPQ</sequence>
<feature type="compositionally biased region" description="Basic and acidic residues" evidence="1">
    <location>
        <begin position="1"/>
        <end position="18"/>
    </location>
</feature>